<gene>
    <name evidence="1" type="ORF">H9626_01840</name>
</gene>
<organism evidence="1 2">
    <name type="scientific">Phocaeicola faecium</name>
    <dbReference type="NCBI Taxonomy" id="2762213"/>
    <lineage>
        <taxon>Bacteria</taxon>
        <taxon>Pseudomonadati</taxon>
        <taxon>Bacteroidota</taxon>
        <taxon>Bacteroidia</taxon>
        <taxon>Bacteroidales</taxon>
        <taxon>Bacteroidaceae</taxon>
        <taxon>Phocaeicola</taxon>
    </lineage>
</organism>
<protein>
    <submittedName>
        <fullName evidence="1">DUF5119 domain-containing protein</fullName>
    </submittedName>
</protein>
<dbReference type="RefSeq" id="WP_191709363.1">
    <property type="nucleotide sequence ID" value="NZ_JACSPQ010000001.1"/>
</dbReference>
<sequence length="307" mass="34331">MKTFYGLIFIIIICLLTACEHKELCFVHAHTAELQVIFDWKYAPEAHPASMRLYLFPETGKEPLIYEFGNRTGGKITVPAGRYRALCMNNDTEFIIIRNTDHYESIEAYLADGVFPRPVPRAGSTGGQRVKSTPDMLWSDHIEEVEVVASAEGQTLTLYPKAIVRHYTVEIRNVENLKYLTEGELFGSLTDMSDGFMLGTNQPAEELATLPFDMTSDGKSTVNADFYTFGYPATSTNTQYLTVYAILNDGKKYSFTYDVTEKIHNAPDPANVHILLDGLPLPKPIDNGGGFNPDVDEWSTVEISISM</sequence>
<reference evidence="1 2" key="1">
    <citation type="submission" date="2020-08" db="EMBL/GenBank/DDBJ databases">
        <title>A Genomic Blueprint of the Chicken Gut Microbiome.</title>
        <authorList>
            <person name="Gilroy R."/>
            <person name="Ravi A."/>
            <person name="Getino M."/>
            <person name="Pursley I."/>
            <person name="Horton D.L."/>
            <person name="Alikhan N.-F."/>
            <person name="Baker D."/>
            <person name="Gharbi K."/>
            <person name="Hall N."/>
            <person name="Watson M."/>
            <person name="Adriaenssens E.M."/>
            <person name="Foster-Nyarko E."/>
            <person name="Jarju S."/>
            <person name="Secka A."/>
            <person name="Antonio M."/>
            <person name="Oren A."/>
            <person name="Chaudhuri R."/>
            <person name="La Ragione R.M."/>
            <person name="Hildebrand F."/>
            <person name="Pallen M.J."/>
        </authorList>
    </citation>
    <scope>NUCLEOTIDE SEQUENCE [LARGE SCALE GENOMIC DNA]</scope>
    <source>
        <strain evidence="1 2">Sa1YUN3</strain>
    </source>
</reference>
<dbReference type="InterPro" id="IPR033410">
    <property type="entry name" value="DUF5119"/>
</dbReference>
<dbReference type="PROSITE" id="PS51257">
    <property type="entry name" value="PROKAR_LIPOPROTEIN"/>
    <property type="match status" value="1"/>
</dbReference>
<dbReference type="Proteomes" id="UP000616346">
    <property type="component" value="Unassembled WGS sequence"/>
</dbReference>
<proteinExistence type="predicted"/>
<keyword evidence="2" id="KW-1185">Reference proteome</keyword>
<accession>A0ABR8V9C5</accession>
<comment type="caution">
    <text evidence="1">The sequence shown here is derived from an EMBL/GenBank/DDBJ whole genome shotgun (WGS) entry which is preliminary data.</text>
</comment>
<evidence type="ECO:0000313" key="1">
    <source>
        <dbReference type="EMBL" id="MBD8000966.1"/>
    </source>
</evidence>
<name>A0ABR8V9C5_9BACT</name>
<evidence type="ECO:0000313" key="2">
    <source>
        <dbReference type="Proteomes" id="UP000616346"/>
    </source>
</evidence>
<dbReference type="Pfam" id="PF17145">
    <property type="entry name" value="DUF5119"/>
    <property type="match status" value="1"/>
</dbReference>
<dbReference type="EMBL" id="JACSPQ010000001">
    <property type="protein sequence ID" value="MBD8000966.1"/>
    <property type="molecule type" value="Genomic_DNA"/>
</dbReference>